<accession>A0AAW0RRT2</accession>
<reference evidence="5 6" key="1">
    <citation type="submission" date="2020-02" db="EMBL/GenBank/DDBJ databases">
        <title>Comparative genomics of the hypocrealean fungal genus Beauvera.</title>
        <authorList>
            <person name="Showalter D.N."/>
            <person name="Bushley K.E."/>
            <person name="Rehner S.A."/>
        </authorList>
    </citation>
    <scope>NUCLEOTIDE SEQUENCE [LARGE SCALE GENOMIC DNA]</scope>
    <source>
        <strain evidence="5 6">ARSEF4384</strain>
    </source>
</reference>
<dbReference type="GO" id="GO:0032182">
    <property type="term" value="F:ubiquitin-like protein binding"/>
    <property type="evidence" value="ECO:0007669"/>
    <property type="project" value="TreeGrafter"/>
</dbReference>
<dbReference type="InterPro" id="IPR005176">
    <property type="entry name" value="PONY_dom"/>
</dbReference>
<feature type="region of interest" description="Disordered" evidence="3">
    <location>
        <begin position="21"/>
        <end position="40"/>
    </location>
</feature>
<evidence type="ECO:0000256" key="3">
    <source>
        <dbReference type="SAM" id="MobiDB-lite"/>
    </source>
</evidence>
<dbReference type="GO" id="GO:0031624">
    <property type="term" value="F:ubiquitin conjugating enzyme binding"/>
    <property type="evidence" value="ECO:0007669"/>
    <property type="project" value="TreeGrafter"/>
</dbReference>
<feature type="domain" description="DCUN1" evidence="4">
    <location>
        <begin position="177"/>
        <end position="380"/>
    </location>
</feature>
<dbReference type="GO" id="GO:0000151">
    <property type="term" value="C:ubiquitin ligase complex"/>
    <property type="evidence" value="ECO:0007669"/>
    <property type="project" value="TreeGrafter"/>
</dbReference>
<comment type="function">
    <text evidence="2">Neddylation of cullins play an essential role in the regulation of SCF-type complexes activity.</text>
</comment>
<dbReference type="InterPro" id="IPR042460">
    <property type="entry name" value="DCN1-like_PONY"/>
</dbReference>
<dbReference type="SUPFAM" id="SSF46934">
    <property type="entry name" value="UBA-like"/>
    <property type="match status" value="1"/>
</dbReference>
<dbReference type="InterPro" id="IPR009060">
    <property type="entry name" value="UBA-like_sf"/>
</dbReference>
<gene>
    <name evidence="5" type="primary">DCN1</name>
    <name evidence="5" type="ORF">G3M48_005093</name>
</gene>
<dbReference type="GO" id="GO:0097602">
    <property type="term" value="F:cullin family protein binding"/>
    <property type="evidence" value="ECO:0007669"/>
    <property type="project" value="TreeGrafter"/>
</dbReference>
<dbReference type="PROSITE" id="PS51229">
    <property type="entry name" value="DCUN1"/>
    <property type="match status" value="1"/>
</dbReference>
<evidence type="ECO:0000259" key="4">
    <source>
        <dbReference type="PROSITE" id="PS51229"/>
    </source>
</evidence>
<dbReference type="AlphaFoldDB" id="A0AAW0RRT2"/>
<dbReference type="Pfam" id="PF03556">
    <property type="entry name" value="Cullin_binding"/>
    <property type="match status" value="1"/>
</dbReference>
<comment type="caution">
    <text evidence="5">The sequence shown here is derived from an EMBL/GenBank/DDBJ whole genome shotgun (WGS) entry which is preliminary data.</text>
</comment>
<dbReference type="PANTHER" id="PTHR12281">
    <property type="entry name" value="RP42 RELATED"/>
    <property type="match status" value="1"/>
</dbReference>
<keyword evidence="1" id="KW-0833">Ubl conjugation pathway</keyword>
<protein>
    <recommendedName>
        <fullName evidence="2">Defective in cullin neddylation protein</fullName>
    </recommendedName>
</protein>
<sequence>MAKYYSHIVYMARALHSPNGEVLPPTPHAPPTSSPSSPSFTQNHQIIKLATPSLCFFRRGKLPGGVLVCARYIFAPEGIYCTAASPQLVLYQPVFLCFPRAQQTTRSYELTLLCAGLSVTTMAPTAAQLRGMVSQFTAFTGTSEKTATKFIKASNYRVNEAVDEYFRSQGLSNQAAGLDSELDSLFDSLRDDNNDTKDRLELTSTMNYLTTDLKVNIENAELFVVLELLQAPSIGEISRKGYVEGWRDSDVNASHKDHAKHIRKLVKTLPTDAALFKRVYKHTFVAGREKDQKSLSLENALVYWDMLFAPPGMQWKNEHRDWLPLWKKYLNEKWHHSVNRDMWNMTLEFAFKSMEDDSLSFWDENGAWPGAIDDFVAWCKANGMSKSEQMEVDDA</sequence>
<keyword evidence="5" id="KW-0436">Ligase</keyword>
<proteinExistence type="predicted"/>
<dbReference type="Proteomes" id="UP001397290">
    <property type="component" value="Unassembled WGS sequence"/>
</dbReference>
<evidence type="ECO:0000313" key="6">
    <source>
        <dbReference type="Proteomes" id="UP001397290"/>
    </source>
</evidence>
<feature type="compositionally biased region" description="Pro residues" evidence="3">
    <location>
        <begin position="24"/>
        <end position="33"/>
    </location>
</feature>
<name>A0AAW0RRT2_9HYPO</name>
<dbReference type="InterPro" id="IPR014764">
    <property type="entry name" value="DCN-prot"/>
</dbReference>
<dbReference type="Pfam" id="PF14555">
    <property type="entry name" value="UBA_4"/>
    <property type="match status" value="1"/>
</dbReference>
<evidence type="ECO:0000313" key="5">
    <source>
        <dbReference type="EMBL" id="KAK8144959.1"/>
    </source>
</evidence>
<dbReference type="GO" id="GO:0045116">
    <property type="term" value="P:protein neddylation"/>
    <property type="evidence" value="ECO:0007669"/>
    <property type="project" value="TreeGrafter"/>
</dbReference>
<dbReference type="Gene3D" id="1.10.8.10">
    <property type="entry name" value="DNA helicase RuvA subunit, C-terminal domain"/>
    <property type="match status" value="1"/>
</dbReference>
<evidence type="ECO:0000256" key="1">
    <source>
        <dbReference type="ARBA" id="ARBA00022786"/>
    </source>
</evidence>
<organism evidence="5 6">
    <name type="scientific">Beauveria asiatica</name>
    <dbReference type="NCBI Taxonomy" id="1069075"/>
    <lineage>
        <taxon>Eukaryota</taxon>
        <taxon>Fungi</taxon>
        <taxon>Dikarya</taxon>
        <taxon>Ascomycota</taxon>
        <taxon>Pezizomycotina</taxon>
        <taxon>Sordariomycetes</taxon>
        <taxon>Hypocreomycetidae</taxon>
        <taxon>Hypocreales</taxon>
        <taxon>Cordycipitaceae</taxon>
        <taxon>Beauveria</taxon>
    </lineage>
</organism>
<evidence type="ECO:0000256" key="2">
    <source>
        <dbReference type="RuleBase" id="RU410713"/>
    </source>
</evidence>
<dbReference type="Gene3D" id="1.10.238.10">
    <property type="entry name" value="EF-hand"/>
    <property type="match status" value="1"/>
</dbReference>
<dbReference type="GO" id="GO:0016874">
    <property type="term" value="F:ligase activity"/>
    <property type="evidence" value="ECO:0007669"/>
    <property type="project" value="UniProtKB-KW"/>
</dbReference>
<keyword evidence="6" id="KW-1185">Reference proteome</keyword>
<dbReference type="Gene3D" id="1.10.238.200">
    <property type="entry name" value="Cullin, PONY binding domain"/>
    <property type="match status" value="1"/>
</dbReference>
<dbReference type="PANTHER" id="PTHR12281:SF31">
    <property type="entry name" value="DCN1-LIKE PROTEIN 3"/>
    <property type="match status" value="1"/>
</dbReference>
<dbReference type="EMBL" id="JAAHCF010000334">
    <property type="protein sequence ID" value="KAK8144959.1"/>
    <property type="molecule type" value="Genomic_DNA"/>
</dbReference>